<reference evidence="1" key="1">
    <citation type="submission" date="2022-01" db="EMBL/GenBank/DDBJ databases">
        <authorList>
            <person name="King R."/>
        </authorList>
    </citation>
    <scope>NUCLEOTIDE SEQUENCE</scope>
</reference>
<evidence type="ECO:0000313" key="1">
    <source>
        <dbReference type="EMBL" id="CAH1392984.1"/>
    </source>
</evidence>
<keyword evidence="2" id="KW-1185">Reference proteome</keyword>
<protein>
    <submittedName>
        <fullName evidence="1">Uncharacterized protein</fullName>
    </submittedName>
</protein>
<name>A0A9P0GZ12_NEZVI</name>
<organism evidence="1 2">
    <name type="scientific">Nezara viridula</name>
    <name type="common">Southern green stink bug</name>
    <name type="synonym">Cimex viridulus</name>
    <dbReference type="NCBI Taxonomy" id="85310"/>
    <lineage>
        <taxon>Eukaryota</taxon>
        <taxon>Metazoa</taxon>
        <taxon>Ecdysozoa</taxon>
        <taxon>Arthropoda</taxon>
        <taxon>Hexapoda</taxon>
        <taxon>Insecta</taxon>
        <taxon>Pterygota</taxon>
        <taxon>Neoptera</taxon>
        <taxon>Paraneoptera</taxon>
        <taxon>Hemiptera</taxon>
        <taxon>Heteroptera</taxon>
        <taxon>Panheteroptera</taxon>
        <taxon>Pentatomomorpha</taxon>
        <taxon>Pentatomoidea</taxon>
        <taxon>Pentatomidae</taxon>
        <taxon>Pentatominae</taxon>
        <taxon>Nezara</taxon>
    </lineage>
</organism>
<dbReference type="Proteomes" id="UP001152798">
    <property type="component" value="Chromosome 2"/>
</dbReference>
<proteinExistence type="predicted"/>
<accession>A0A9P0GZ12</accession>
<evidence type="ECO:0000313" key="2">
    <source>
        <dbReference type="Proteomes" id="UP001152798"/>
    </source>
</evidence>
<gene>
    <name evidence="1" type="ORF">NEZAVI_LOCUS3721</name>
</gene>
<dbReference type="AlphaFoldDB" id="A0A9P0GZ12"/>
<dbReference type="EMBL" id="OV725078">
    <property type="protein sequence ID" value="CAH1392984.1"/>
    <property type="molecule type" value="Genomic_DNA"/>
</dbReference>
<sequence length="32" mass="3859">MKIRVDCWKGIERVNFWKGIEYIMRGKNTTNA</sequence>